<accession>A0A4R3HYX1</accession>
<dbReference type="GO" id="GO:0140359">
    <property type="term" value="F:ABC-type transporter activity"/>
    <property type="evidence" value="ECO:0007669"/>
    <property type="project" value="InterPro"/>
</dbReference>
<keyword evidence="3" id="KW-0547">Nucleotide-binding</keyword>
<dbReference type="RefSeq" id="WP_132703737.1">
    <property type="nucleotide sequence ID" value="NZ_SLZR01000023.1"/>
</dbReference>
<evidence type="ECO:0000313" key="11">
    <source>
        <dbReference type="Proteomes" id="UP000295793"/>
    </source>
</evidence>
<dbReference type="InterPro" id="IPR039421">
    <property type="entry name" value="Type_1_exporter"/>
</dbReference>
<dbReference type="PROSITE" id="PS50893">
    <property type="entry name" value="ABC_TRANSPORTER_2"/>
    <property type="match status" value="1"/>
</dbReference>
<keyword evidence="11" id="KW-1185">Reference proteome</keyword>
<dbReference type="PANTHER" id="PTHR24221">
    <property type="entry name" value="ATP-BINDING CASSETTE SUB-FAMILY B"/>
    <property type="match status" value="1"/>
</dbReference>
<dbReference type="FunFam" id="3.40.50.300:FF:000218">
    <property type="entry name" value="Multidrug ABC transporter ATP-binding protein"/>
    <property type="match status" value="1"/>
</dbReference>
<dbReference type="Gene3D" id="3.40.50.300">
    <property type="entry name" value="P-loop containing nucleotide triphosphate hydrolases"/>
    <property type="match status" value="1"/>
</dbReference>
<dbReference type="SUPFAM" id="SSF90123">
    <property type="entry name" value="ABC transporter transmembrane region"/>
    <property type="match status" value="1"/>
</dbReference>
<dbReference type="InterPro" id="IPR003593">
    <property type="entry name" value="AAA+_ATPase"/>
</dbReference>
<dbReference type="Proteomes" id="UP000295793">
    <property type="component" value="Unassembled WGS sequence"/>
</dbReference>
<evidence type="ECO:0000256" key="2">
    <source>
        <dbReference type="ARBA" id="ARBA00022692"/>
    </source>
</evidence>
<evidence type="ECO:0000256" key="4">
    <source>
        <dbReference type="ARBA" id="ARBA00022840"/>
    </source>
</evidence>
<dbReference type="GO" id="GO:0034040">
    <property type="term" value="F:ATPase-coupled lipid transmembrane transporter activity"/>
    <property type="evidence" value="ECO:0007669"/>
    <property type="project" value="TreeGrafter"/>
</dbReference>
<feature type="domain" description="ABC transporter" evidence="8">
    <location>
        <begin position="366"/>
        <end position="607"/>
    </location>
</feature>
<dbReference type="GO" id="GO:0016887">
    <property type="term" value="F:ATP hydrolysis activity"/>
    <property type="evidence" value="ECO:0007669"/>
    <property type="project" value="InterPro"/>
</dbReference>
<sequence length="635" mass="70173">MLFLDGFISKVKDLIDPYSDSGIVPASGVIRYLLDHTVKLRSIIILSILLTIVTASVEVYLVQYAGRLIDILSEASPLEVWMESKGDLLWASFFILLLRPISHFARNLINLISFQCNSTSTFRWSAYQYTLKQPICWFQKDMTGRVASRLFSVGNYATDIIFHSLNVGAFALVYLVGIIIMLGSITPTLTIPIILWFVFYIWLLVYTIPRAIKTNLDFQNAKSSLMGRLVDRIANIETVAFFCSIKESSQDYKNQLEEVRDALFVAKSVQLFLKTMFVLLEGCMLVGFVGYGIWLWSQGLASIGMVGVSLALSFRISSLAEMVFDAVWIVFERVGSLKEALATISQPLEIEDAPNADRLKVNGAAISLNNVSHKYGLGSKGGGVNNLSLSISAKEKIAIVGRSGAGKSTLINIIMRVFDAESGTVHIDNQDITSVTQESLRDSFSVVSQQTNLLNSSVLYNITLGKSSYSLEDIVLAAKKAKAHDFIMELKDAKGRVGYEAHIGERGVKLSGGQRQRLALARALFKDSKILILDEATSALDSEVEFEIQEALKAAMLDKTVIAIAHRLSTITQMDRIIVMDKGNIVEQGTHQSLLSQDSLYSKYWLRQTGGFDILEDNPSVGKNGTYVANDLVAN</sequence>
<evidence type="ECO:0000259" key="9">
    <source>
        <dbReference type="PROSITE" id="PS50929"/>
    </source>
</evidence>
<evidence type="ECO:0000256" key="7">
    <source>
        <dbReference type="SAM" id="Phobius"/>
    </source>
</evidence>
<evidence type="ECO:0000259" key="8">
    <source>
        <dbReference type="PROSITE" id="PS50893"/>
    </source>
</evidence>
<evidence type="ECO:0000256" key="6">
    <source>
        <dbReference type="ARBA" id="ARBA00023136"/>
    </source>
</evidence>
<evidence type="ECO:0000313" key="10">
    <source>
        <dbReference type="EMBL" id="TCS36699.1"/>
    </source>
</evidence>
<organism evidence="10 11">
    <name type="scientific">Reinekea marinisedimentorum</name>
    <dbReference type="NCBI Taxonomy" id="230495"/>
    <lineage>
        <taxon>Bacteria</taxon>
        <taxon>Pseudomonadati</taxon>
        <taxon>Pseudomonadota</taxon>
        <taxon>Gammaproteobacteria</taxon>
        <taxon>Oceanospirillales</taxon>
        <taxon>Saccharospirillaceae</taxon>
        <taxon>Reinekea</taxon>
    </lineage>
</organism>
<dbReference type="SMART" id="SM00382">
    <property type="entry name" value="AAA"/>
    <property type="match status" value="1"/>
</dbReference>
<dbReference type="AlphaFoldDB" id="A0A4R3HYX1"/>
<dbReference type="PANTHER" id="PTHR24221:SF203">
    <property type="entry name" value="ATP-BINDING_PERMEASE FUSION ABC TRANSPORTER-RELATED"/>
    <property type="match status" value="1"/>
</dbReference>
<feature type="transmembrane region" description="Helical" evidence="7">
    <location>
        <begin position="160"/>
        <end position="183"/>
    </location>
</feature>
<keyword evidence="2 7" id="KW-0812">Transmembrane</keyword>
<protein>
    <submittedName>
        <fullName evidence="10">ATP-binding cassette subfamily B multidrug efflux pump</fullName>
    </submittedName>
</protein>
<dbReference type="InterPro" id="IPR003439">
    <property type="entry name" value="ABC_transporter-like_ATP-bd"/>
</dbReference>
<keyword evidence="6 7" id="KW-0472">Membrane</keyword>
<evidence type="ECO:0000256" key="3">
    <source>
        <dbReference type="ARBA" id="ARBA00022741"/>
    </source>
</evidence>
<feature type="transmembrane region" description="Helical" evidence="7">
    <location>
        <begin position="189"/>
        <end position="208"/>
    </location>
</feature>
<dbReference type="SUPFAM" id="SSF52540">
    <property type="entry name" value="P-loop containing nucleoside triphosphate hydrolases"/>
    <property type="match status" value="1"/>
</dbReference>
<feature type="transmembrane region" description="Helical" evidence="7">
    <location>
        <begin position="43"/>
        <end position="62"/>
    </location>
</feature>
<dbReference type="PROSITE" id="PS00211">
    <property type="entry name" value="ABC_TRANSPORTER_1"/>
    <property type="match status" value="1"/>
</dbReference>
<feature type="domain" description="ABC transmembrane type-1" evidence="9">
    <location>
        <begin position="45"/>
        <end position="327"/>
    </location>
</feature>
<dbReference type="Gene3D" id="1.20.1560.10">
    <property type="entry name" value="ABC transporter type 1, transmembrane domain"/>
    <property type="match status" value="1"/>
</dbReference>
<dbReference type="Pfam" id="PF00664">
    <property type="entry name" value="ABC_membrane"/>
    <property type="match status" value="1"/>
</dbReference>
<gene>
    <name evidence="10" type="ORF">BCF53_12321</name>
</gene>
<dbReference type="OrthoDB" id="9806127at2"/>
<keyword evidence="5 7" id="KW-1133">Transmembrane helix</keyword>
<name>A0A4R3HYX1_9GAMM</name>
<comment type="caution">
    <text evidence="10">The sequence shown here is derived from an EMBL/GenBank/DDBJ whole genome shotgun (WGS) entry which is preliminary data.</text>
</comment>
<dbReference type="PROSITE" id="PS50929">
    <property type="entry name" value="ABC_TM1F"/>
    <property type="match status" value="1"/>
</dbReference>
<keyword evidence="4 10" id="KW-0067">ATP-binding</keyword>
<evidence type="ECO:0000256" key="1">
    <source>
        <dbReference type="ARBA" id="ARBA00004651"/>
    </source>
</evidence>
<dbReference type="InterPro" id="IPR011527">
    <property type="entry name" value="ABC1_TM_dom"/>
</dbReference>
<dbReference type="InterPro" id="IPR027417">
    <property type="entry name" value="P-loop_NTPase"/>
</dbReference>
<dbReference type="Pfam" id="PF00005">
    <property type="entry name" value="ABC_tran"/>
    <property type="match status" value="1"/>
</dbReference>
<feature type="transmembrane region" description="Helical" evidence="7">
    <location>
        <begin position="277"/>
        <end position="297"/>
    </location>
</feature>
<comment type="subcellular location">
    <subcellularLocation>
        <location evidence="1">Cell membrane</location>
        <topology evidence="1">Multi-pass membrane protein</topology>
    </subcellularLocation>
</comment>
<dbReference type="GO" id="GO:0005524">
    <property type="term" value="F:ATP binding"/>
    <property type="evidence" value="ECO:0007669"/>
    <property type="project" value="UniProtKB-KW"/>
</dbReference>
<dbReference type="InterPro" id="IPR017871">
    <property type="entry name" value="ABC_transporter-like_CS"/>
</dbReference>
<proteinExistence type="predicted"/>
<evidence type="ECO:0000256" key="5">
    <source>
        <dbReference type="ARBA" id="ARBA00022989"/>
    </source>
</evidence>
<reference evidence="10 11" key="1">
    <citation type="submission" date="2019-03" db="EMBL/GenBank/DDBJ databases">
        <title>Genomic Encyclopedia of Archaeal and Bacterial Type Strains, Phase II (KMG-II): from individual species to whole genera.</title>
        <authorList>
            <person name="Goeker M."/>
        </authorList>
    </citation>
    <scope>NUCLEOTIDE SEQUENCE [LARGE SCALE GENOMIC DNA]</scope>
    <source>
        <strain evidence="10 11">DSM 15388</strain>
    </source>
</reference>
<dbReference type="GO" id="GO:0005886">
    <property type="term" value="C:plasma membrane"/>
    <property type="evidence" value="ECO:0007669"/>
    <property type="project" value="UniProtKB-SubCell"/>
</dbReference>
<dbReference type="EMBL" id="SLZR01000023">
    <property type="protein sequence ID" value="TCS36699.1"/>
    <property type="molecule type" value="Genomic_DNA"/>
</dbReference>
<dbReference type="InterPro" id="IPR036640">
    <property type="entry name" value="ABC1_TM_sf"/>
</dbReference>